<organism evidence="2 3">
    <name type="scientific">Zoarces viviparus</name>
    <name type="common">Viviparous eelpout</name>
    <name type="synonym">Blennius viviparus</name>
    <dbReference type="NCBI Taxonomy" id="48416"/>
    <lineage>
        <taxon>Eukaryota</taxon>
        <taxon>Metazoa</taxon>
        <taxon>Chordata</taxon>
        <taxon>Craniata</taxon>
        <taxon>Vertebrata</taxon>
        <taxon>Euteleostomi</taxon>
        <taxon>Actinopterygii</taxon>
        <taxon>Neopterygii</taxon>
        <taxon>Teleostei</taxon>
        <taxon>Neoteleostei</taxon>
        <taxon>Acanthomorphata</taxon>
        <taxon>Eupercaria</taxon>
        <taxon>Perciformes</taxon>
        <taxon>Cottioidei</taxon>
        <taxon>Zoarcales</taxon>
        <taxon>Zoarcidae</taxon>
        <taxon>Zoarcinae</taxon>
        <taxon>Zoarces</taxon>
    </lineage>
</organism>
<feature type="compositionally biased region" description="Low complexity" evidence="1">
    <location>
        <begin position="78"/>
        <end position="89"/>
    </location>
</feature>
<accession>A0AAW1F8K1</accession>
<dbReference type="EMBL" id="JBCEZU010000089">
    <property type="protein sequence ID" value="KAK9531064.1"/>
    <property type="molecule type" value="Genomic_DNA"/>
</dbReference>
<keyword evidence="3" id="KW-1185">Reference proteome</keyword>
<evidence type="ECO:0000256" key="1">
    <source>
        <dbReference type="SAM" id="MobiDB-lite"/>
    </source>
</evidence>
<protein>
    <submittedName>
        <fullName evidence="2">Uncharacterized protein</fullName>
    </submittedName>
</protein>
<proteinExistence type="predicted"/>
<name>A0AAW1F8K1_ZOAVI</name>
<gene>
    <name evidence="2" type="ORF">VZT92_010515</name>
</gene>
<reference evidence="2 3" key="1">
    <citation type="journal article" date="2024" name="Genome Biol. Evol.">
        <title>Chromosome-level genome assembly of the viviparous eelpout Zoarces viviparus.</title>
        <authorList>
            <person name="Fuhrmann N."/>
            <person name="Brasseur M.V."/>
            <person name="Bakowski C.E."/>
            <person name="Podsiadlowski L."/>
            <person name="Prost S."/>
            <person name="Krehenwinkel H."/>
            <person name="Mayer C."/>
        </authorList>
    </citation>
    <scope>NUCLEOTIDE SEQUENCE [LARGE SCALE GENOMIC DNA]</scope>
    <source>
        <strain evidence="2">NO-MEL_2022_Ind0_liver</strain>
    </source>
</reference>
<comment type="caution">
    <text evidence="2">The sequence shown here is derived from an EMBL/GenBank/DDBJ whole genome shotgun (WGS) entry which is preliminary data.</text>
</comment>
<evidence type="ECO:0000313" key="3">
    <source>
        <dbReference type="Proteomes" id="UP001488805"/>
    </source>
</evidence>
<sequence length="116" mass="12353">MPPERSLTQHPGVSLGGRENVRVLVGRALFGLVFQSHEGGERRGSKGERRAAGGDEFSVSHNVRPIDSEGSVFTAHPSRSSRSLVLSRSGGTGPNPAPATLPRLIEACCCKWITYG</sequence>
<dbReference type="AlphaFoldDB" id="A0AAW1F8K1"/>
<feature type="compositionally biased region" description="Basic and acidic residues" evidence="1">
    <location>
        <begin position="38"/>
        <end position="53"/>
    </location>
</feature>
<evidence type="ECO:0000313" key="2">
    <source>
        <dbReference type="EMBL" id="KAK9531064.1"/>
    </source>
</evidence>
<dbReference type="Proteomes" id="UP001488805">
    <property type="component" value="Unassembled WGS sequence"/>
</dbReference>
<feature type="region of interest" description="Disordered" evidence="1">
    <location>
        <begin position="37"/>
        <end position="98"/>
    </location>
</feature>